<dbReference type="PANTHER" id="PTHR16305">
    <property type="entry name" value="TESTICULAR SOLUBLE ADENYLYL CYCLASE"/>
    <property type="match status" value="1"/>
</dbReference>
<dbReference type="SUPFAM" id="SSF48452">
    <property type="entry name" value="TPR-like"/>
    <property type="match status" value="1"/>
</dbReference>
<dbReference type="Gene3D" id="1.25.40.10">
    <property type="entry name" value="Tetratricopeptide repeat domain"/>
    <property type="match status" value="1"/>
</dbReference>
<dbReference type="EMBL" id="JACHJV010000003">
    <property type="protein sequence ID" value="MBB4928919.1"/>
    <property type="molecule type" value="Genomic_DNA"/>
</dbReference>
<dbReference type="PROSITE" id="PS50043">
    <property type="entry name" value="HTH_LUXR_2"/>
    <property type="match status" value="1"/>
</dbReference>
<keyword evidence="5" id="KW-1185">Reference proteome</keyword>
<dbReference type="GO" id="GO:0005524">
    <property type="term" value="F:ATP binding"/>
    <property type="evidence" value="ECO:0007669"/>
    <property type="project" value="UniProtKB-KW"/>
</dbReference>
<dbReference type="SUPFAM" id="SSF52540">
    <property type="entry name" value="P-loop containing nucleoside triphosphate hydrolases"/>
    <property type="match status" value="1"/>
</dbReference>
<organism evidence="4 5">
    <name type="scientific">Kitasatospora kifunensis</name>
    <name type="common">Streptomyces kifunensis</name>
    <dbReference type="NCBI Taxonomy" id="58351"/>
    <lineage>
        <taxon>Bacteria</taxon>
        <taxon>Bacillati</taxon>
        <taxon>Actinomycetota</taxon>
        <taxon>Actinomycetes</taxon>
        <taxon>Kitasatosporales</taxon>
        <taxon>Streptomycetaceae</taxon>
        <taxon>Kitasatospora</taxon>
    </lineage>
</organism>
<dbReference type="SMART" id="SM00421">
    <property type="entry name" value="HTH_LUXR"/>
    <property type="match status" value="1"/>
</dbReference>
<evidence type="ECO:0000313" key="5">
    <source>
        <dbReference type="Proteomes" id="UP000540506"/>
    </source>
</evidence>
<dbReference type="InterPro" id="IPR036388">
    <property type="entry name" value="WH-like_DNA-bd_sf"/>
</dbReference>
<reference evidence="4 5" key="1">
    <citation type="submission" date="2020-08" db="EMBL/GenBank/DDBJ databases">
        <title>Sequencing the genomes of 1000 actinobacteria strains.</title>
        <authorList>
            <person name="Klenk H.-P."/>
        </authorList>
    </citation>
    <scope>NUCLEOTIDE SEQUENCE [LARGE SCALE GENOMIC DNA]</scope>
    <source>
        <strain evidence="4 5">DSM 41654</strain>
    </source>
</reference>
<dbReference type="GO" id="GO:0005737">
    <property type="term" value="C:cytoplasm"/>
    <property type="evidence" value="ECO:0007669"/>
    <property type="project" value="TreeGrafter"/>
</dbReference>
<evidence type="ECO:0000259" key="3">
    <source>
        <dbReference type="PROSITE" id="PS50043"/>
    </source>
</evidence>
<dbReference type="AlphaFoldDB" id="A0A7W7W0P1"/>
<dbReference type="GO" id="GO:0003677">
    <property type="term" value="F:DNA binding"/>
    <property type="evidence" value="ECO:0007669"/>
    <property type="project" value="UniProtKB-KW"/>
</dbReference>
<keyword evidence="4" id="KW-0238">DNA-binding</keyword>
<dbReference type="SUPFAM" id="SSF46894">
    <property type="entry name" value="C-terminal effector domain of the bipartite response regulators"/>
    <property type="match status" value="1"/>
</dbReference>
<evidence type="ECO:0000256" key="1">
    <source>
        <dbReference type="ARBA" id="ARBA00022741"/>
    </source>
</evidence>
<accession>A0A7W7W0P1</accession>
<sequence>MSDGIRDGGSLLEGSLAWGIAAGGRQLFGRAGEIEALLGVLGGLKTAGGRAIALVGEPGIGKSALMFTAVAHARAAGVRVDAAQGQYAITPTFPGLRSLLDEPCDVREQVARGGAAVVAVDDLHHLAADQIPGLERVLQATATGPLLCLLAYRQRQLSPALAAVLSRAISAGLLEVWQLGPLSRAATRELLGERPDLEKLHCEGQGNPQYLKIMASDDQAIAAAGTAILGELAGLDNTALTVLHAAAVFDHSFHPELLAAALGLELTETMRALDLLTGLDLVRPANAGAKMILRHPAVGAVVYQQIEPSRRRDLHRRSAAALAKLAVPIARRAHHVARSLDPNEPEHLTTLIAASRDALHASPAVSAGYLEVILPLLREGGEHWHEARVLLAQTRLLTGDAAESRALLDTLRRPAAGQPPHRNHDLTALADASRVERQLGRYNEAGAVARAGLAALADRDCAAAAALHSELADCAYDLQDYESCRQHAETAAAIARRNHDRVNEAKSLAQVSLAHLFTGELAAADRTADSAVELVDAVCDATLLTNLEALYQVGMAEGILGRLAAAERHLTRGAALSRRTGQTYIQPALLMALANTQLRGGDLRRTLATLDEADRHTELDGNPAIQAVLATIRSEALLWRGGSAEWRGALASADRAAALADGQSTAWAVNVRCSHAELVLITGDPARAGRLLLDAAGGVDLPRITTWRQPRCYETLARAAIAEGDRTMAEHWAHLAETRVDELPSANRRGYARRTRMWAHRMRGDLEQARLSGLAAVVDFTVGGERIEVGRTLVAVAALALDTLRTEQVDGWLDQAAALAQQCGSARLADEVSHQRARLFTALAAPAAPAAPSATVASDAQGGADPAVLALLTGREREIARLASTGLTSGEIASTLFLSVRTVDSHLGRIYRKLGVSNRASLTRLLSEAPGAA</sequence>
<protein>
    <submittedName>
        <fullName evidence="4">DNA-binding CsgD family transcriptional regulator/RecA/RadA recombinase</fullName>
    </submittedName>
</protein>
<name>A0A7W7W0P1_KITKI</name>
<keyword evidence="1" id="KW-0547">Nucleotide-binding</keyword>
<dbReference type="InterPro" id="IPR000792">
    <property type="entry name" value="Tscrpt_reg_LuxR_C"/>
</dbReference>
<keyword evidence="2" id="KW-0067">ATP-binding</keyword>
<dbReference type="PROSITE" id="PS00622">
    <property type="entry name" value="HTH_LUXR_1"/>
    <property type="match status" value="1"/>
</dbReference>
<dbReference type="InterPro" id="IPR016032">
    <property type="entry name" value="Sig_transdc_resp-reg_C-effctor"/>
</dbReference>
<dbReference type="Gene3D" id="3.40.50.300">
    <property type="entry name" value="P-loop containing nucleotide triphosphate hydrolases"/>
    <property type="match status" value="1"/>
</dbReference>
<dbReference type="PRINTS" id="PR00038">
    <property type="entry name" value="HTHLUXR"/>
</dbReference>
<comment type="caution">
    <text evidence="4">The sequence shown here is derived from an EMBL/GenBank/DDBJ whole genome shotgun (WGS) entry which is preliminary data.</text>
</comment>
<dbReference type="PANTHER" id="PTHR16305:SF35">
    <property type="entry name" value="TRANSCRIPTIONAL ACTIVATOR DOMAIN"/>
    <property type="match status" value="1"/>
</dbReference>
<dbReference type="GO" id="GO:0004016">
    <property type="term" value="F:adenylate cyclase activity"/>
    <property type="evidence" value="ECO:0007669"/>
    <property type="project" value="TreeGrafter"/>
</dbReference>
<dbReference type="RefSeq" id="WP_184946601.1">
    <property type="nucleotide sequence ID" value="NZ_JACHJV010000003.1"/>
</dbReference>
<evidence type="ECO:0000313" key="4">
    <source>
        <dbReference type="EMBL" id="MBB4928919.1"/>
    </source>
</evidence>
<gene>
    <name evidence="4" type="ORF">FHR34_008016</name>
</gene>
<dbReference type="Gene3D" id="1.10.10.10">
    <property type="entry name" value="Winged helix-like DNA-binding domain superfamily/Winged helix DNA-binding domain"/>
    <property type="match status" value="1"/>
</dbReference>
<evidence type="ECO:0000256" key="2">
    <source>
        <dbReference type="ARBA" id="ARBA00022840"/>
    </source>
</evidence>
<dbReference type="GO" id="GO:0006355">
    <property type="term" value="P:regulation of DNA-templated transcription"/>
    <property type="evidence" value="ECO:0007669"/>
    <property type="project" value="InterPro"/>
</dbReference>
<dbReference type="Pfam" id="PF00196">
    <property type="entry name" value="GerE"/>
    <property type="match status" value="1"/>
</dbReference>
<dbReference type="InterPro" id="IPR011990">
    <property type="entry name" value="TPR-like_helical_dom_sf"/>
</dbReference>
<proteinExistence type="predicted"/>
<dbReference type="Proteomes" id="UP000540506">
    <property type="component" value="Unassembled WGS sequence"/>
</dbReference>
<feature type="domain" description="HTH luxR-type" evidence="3">
    <location>
        <begin position="865"/>
        <end position="930"/>
    </location>
</feature>
<dbReference type="InterPro" id="IPR027417">
    <property type="entry name" value="P-loop_NTPase"/>
</dbReference>
<dbReference type="CDD" id="cd06170">
    <property type="entry name" value="LuxR_C_like"/>
    <property type="match status" value="1"/>
</dbReference>